<dbReference type="EMBL" id="LR031878">
    <property type="protein sequence ID" value="VDD51627.1"/>
    <property type="molecule type" value="Genomic_DNA"/>
</dbReference>
<protein>
    <submittedName>
        <fullName evidence="1">Uncharacterized protein</fullName>
    </submittedName>
</protein>
<organism evidence="1">
    <name type="scientific">Brassica oleracea</name>
    <name type="common">Wild cabbage</name>
    <dbReference type="NCBI Taxonomy" id="3712"/>
    <lineage>
        <taxon>Eukaryota</taxon>
        <taxon>Viridiplantae</taxon>
        <taxon>Streptophyta</taxon>
        <taxon>Embryophyta</taxon>
        <taxon>Tracheophyta</taxon>
        <taxon>Spermatophyta</taxon>
        <taxon>Magnoliopsida</taxon>
        <taxon>eudicotyledons</taxon>
        <taxon>Gunneridae</taxon>
        <taxon>Pentapetalae</taxon>
        <taxon>rosids</taxon>
        <taxon>malvids</taxon>
        <taxon>Brassicales</taxon>
        <taxon>Brassicaceae</taxon>
        <taxon>Brassiceae</taxon>
        <taxon>Brassica</taxon>
    </lineage>
</organism>
<evidence type="ECO:0000313" key="1">
    <source>
        <dbReference type="EMBL" id="VDD51627.1"/>
    </source>
</evidence>
<sequence>MPLEKVHSVCRLQELRRWLCFKLLSLQYLLRIHLMEKTALAGFKQMSLTDHLSPPRLLGIIFELPLRKCLGTKSSGLKRTFLGILL</sequence>
<proteinExistence type="predicted"/>
<name>A0A3P6F289_BRAOL</name>
<dbReference type="AlphaFoldDB" id="A0A3P6F289"/>
<reference evidence="1" key="1">
    <citation type="submission" date="2018-11" db="EMBL/GenBank/DDBJ databases">
        <authorList>
            <consortium name="Genoscope - CEA"/>
            <person name="William W."/>
        </authorList>
    </citation>
    <scope>NUCLEOTIDE SEQUENCE</scope>
</reference>
<accession>A0A3P6F289</accession>
<gene>
    <name evidence="1" type="ORF">BOLC1T04016H</name>
</gene>